<gene>
    <name evidence="1" type="ORF">EDC65_2234</name>
</gene>
<sequence length="198" mass="21309">MVERLEYGWVAPDPETGRLMIVRTEGGKSRLRVRPETVAPAETQDYRAPWRSEDGTREGEIIGKLYIAAKVLAAEVKLGAAGRPEARPIETGEPPVPGPGQRLVGPLYRIGPETITRYWEVEDRPLDELRAERVAEIKAAMVERINDRLLETDDAGDIRAAGRAALAAIADAKNVQAVAQVAVAWPGAAAAPDAAGEG</sequence>
<dbReference type="EMBL" id="RJKX01000013">
    <property type="protein sequence ID" value="ROQ00435.1"/>
    <property type="molecule type" value="Genomic_DNA"/>
</dbReference>
<evidence type="ECO:0000313" key="1">
    <source>
        <dbReference type="EMBL" id="ROQ00435.1"/>
    </source>
</evidence>
<comment type="caution">
    <text evidence="1">The sequence shown here is derived from an EMBL/GenBank/DDBJ whole genome shotgun (WGS) entry which is preliminary data.</text>
</comment>
<dbReference type="Proteomes" id="UP000278222">
    <property type="component" value="Unassembled WGS sequence"/>
</dbReference>
<name>A0A3N1MBK7_9PROT</name>
<dbReference type="RefSeq" id="WP_123689713.1">
    <property type="nucleotide sequence ID" value="NZ_AP019700.1"/>
</dbReference>
<protein>
    <submittedName>
        <fullName evidence="1">Uncharacterized protein</fullName>
    </submittedName>
</protein>
<evidence type="ECO:0000313" key="2">
    <source>
        <dbReference type="Proteomes" id="UP000278222"/>
    </source>
</evidence>
<dbReference type="AlphaFoldDB" id="A0A3N1MBK7"/>
<reference evidence="1 2" key="1">
    <citation type="submission" date="2018-11" db="EMBL/GenBank/DDBJ databases">
        <title>Genomic Encyclopedia of Type Strains, Phase IV (KMG-IV): sequencing the most valuable type-strain genomes for metagenomic binning, comparative biology and taxonomic classification.</title>
        <authorList>
            <person name="Goeker M."/>
        </authorList>
    </citation>
    <scope>NUCLEOTIDE SEQUENCE [LARGE SCALE GENOMIC DNA]</scope>
    <source>
        <strain evidence="1 2">DSM 5900</strain>
    </source>
</reference>
<accession>A0A3N1MBK7</accession>
<proteinExistence type="predicted"/>
<keyword evidence="2" id="KW-1185">Reference proteome</keyword>
<organism evidence="1 2">
    <name type="scientific">Stella humosa</name>
    <dbReference type="NCBI Taxonomy" id="94"/>
    <lineage>
        <taxon>Bacteria</taxon>
        <taxon>Pseudomonadati</taxon>
        <taxon>Pseudomonadota</taxon>
        <taxon>Alphaproteobacteria</taxon>
        <taxon>Rhodospirillales</taxon>
        <taxon>Stellaceae</taxon>
        <taxon>Stella</taxon>
    </lineage>
</organism>